<feature type="domain" description="Acyltransferase 3" evidence="2">
    <location>
        <begin position="7"/>
        <end position="316"/>
    </location>
</feature>
<proteinExistence type="predicted"/>
<keyword evidence="1" id="KW-0472">Membrane</keyword>
<feature type="transmembrane region" description="Helical" evidence="1">
    <location>
        <begin position="174"/>
        <end position="192"/>
    </location>
</feature>
<name>A0ABU6K8A2_9RHOO</name>
<evidence type="ECO:0000313" key="4">
    <source>
        <dbReference type="Proteomes" id="UP001331561"/>
    </source>
</evidence>
<keyword evidence="3" id="KW-0012">Acyltransferase</keyword>
<feature type="transmembrane region" description="Helical" evidence="1">
    <location>
        <begin position="299"/>
        <end position="319"/>
    </location>
</feature>
<feature type="transmembrane region" description="Helical" evidence="1">
    <location>
        <begin position="230"/>
        <end position="249"/>
    </location>
</feature>
<evidence type="ECO:0000256" key="1">
    <source>
        <dbReference type="SAM" id="Phobius"/>
    </source>
</evidence>
<dbReference type="Proteomes" id="UP001331561">
    <property type="component" value="Unassembled WGS sequence"/>
</dbReference>
<feature type="transmembrane region" description="Helical" evidence="1">
    <location>
        <begin position="45"/>
        <end position="64"/>
    </location>
</feature>
<feature type="transmembrane region" description="Helical" evidence="1">
    <location>
        <begin position="148"/>
        <end position="168"/>
    </location>
</feature>
<feature type="transmembrane region" description="Helical" evidence="1">
    <location>
        <begin position="118"/>
        <end position="136"/>
    </location>
</feature>
<protein>
    <submittedName>
        <fullName evidence="3">Acyltransferase</fullName>
        <ecNumber evidence="3">2.3.1.-</ecNumber>
    </submittedName>
</protein>
<organism evidence="3 4">
    <name type="scientific">Uliginosibacterium silvisoli</name>
    <dbReference type="NCBI Taxonomy" id="3114758"/>
    <lineage>
        <taxon>Bacteria</taxon>
        <taxon>Pseudomonadati</taxon>
        <taxon>Pseudomonadota</taxon>
        <taxon>Betaproteobacteria</taxon>
        <taxon>Rhodocyclales</taxon>
        <taxon>Zoogloeaceae</taxon>
        <taxon>Uliginosibacterium</taxon>
    </lineage>
</organism>
<sequence>MHTESRNHSLDATRLLAALCVVGLHVGTIDTVSQAWNLVRIEMRWAVPFFFILTGLHLGSDLSLIPTRIALLVPRLIRMLVAASLLFLPVLIISRGFAGALQEVFSFDFLRSGSYFHLWFISALIIGLLLLQTLLVSNAKRLLKHVSALLILMALLSGSYSVILPPGYGLEGTFAFFRHLLALPCLFIGLVLARSPTLANGSALALAFGGAALQLLEVLMLQRYAGTSPFAHQFLLGTLPMAVGLISLARNHATAISGRLSQWGRQHSLGIYIVHPLWMLVYARLPLPQLASHEALGPLIATAVIFCASLVSMLVLERIRLMIAQLIRRRQDAHGGVHAIRY</sequence>
<feature type="transmembrane region" description="Helical" evidence="1">
    <location>
        <begin position="204"/>
        <end position="224"/>
    </location>
</feature>
<feature type="transmembrane region" description="Helical" evidence="1">
    <location>
        <begin position="269"/>
        <end position="287"/>
    </location>
</feature>
<dbReference type="GO" id="GO:0016746">
    <property type="term" value="F:acyltransferase activity"/>
    <property type="evidence" value="ECO:0007669"/>
    <property type="project" value="UniProtKB-KW"/>
</dbReference>
<dbReference type="InterPro" id="IPR002656">
    <property type="entry name" value="Acyl_transf_3_dom"/>
</dbReference>
<evidence type="ECO:0000259" key="2">
    <source>
        <dbReference type="Pfam" id="PF01757"/>
    </source>
</evidence>
<dbReference type="RefSeq" id="WP_327600805.1">
    <property type="nucleotide sequence ID" value="NZ_JAYXHS010000004.1"/>
</dbReference>
<dbReference type="EMBL" id="JAYXHS010000004">
    <property type="protein sequence ID" value="MEC5387831.1"/>
    <property type="molecule type" value="Genomic_DNA"/>
</dbReference>
<gene>
    <name evidence="3" type="ORF">VVD49_19015</name>
</gene>
<reference evidence="3 4" key="1">
    <citation type="submission" date="2024-01" db="EMBL/GenBank/DDBJ databases">
        <title>Uliginosibacterium soil sp. nov.</title>
        <authorList>
            <person name="Lv Y."/>
        </authorList>
    </citation>
    <scope>NUCLEOTIDE SEQUENCE [LARGE SCALE GENOMIC DNA]</scope>
    <source>
        <strain evidence="3 4">H3</strain>
    </source>
</reference>
<feature type="transmembrane region" description="Helical" evidence="1">
    <location>
        <begin position="76"/>
        <end position="98"/>
    </location>
</feature>
<evidence type="ECO:0000313" key="3">
    <source>
        <dbReference type="EMBL" id="MEC5387831.1"/>
    </source>
</evidence>
<keyword evidence="3" id="KW-0808">Transferase</keyword>
<keyword evidence="1" id="KW-0812">Transmembrane</keyword>
<comment type="caution">
    <text evidence="3">The sequence shown here is derived from an EMBL/GenBank/DDBJ whole genome shotgun (WGS) entry which is preliminary data.</text>
</comment>
<keyword evidence="4" id="KW-1185">Reference proteome</keyword>
<dbReference type="EC" id="2.3.1.-" evidence="3"/>
<keyword evidence="1" id="KW-1133">Transmembrane helix</keyword>
<dbReference type="Pfam" id="PF01757">
    <property type="entry name" value="Acyl_transf_3"/>
    <property type="match status" value="1"/>
</dbReference>
<accession>A0ABU6K8A2</accession>